<comment type="caution">
    <text evidence="1">The sequence shown here is derived from an EMBL/GenBank/DDBJ whole genome shotgun (WGS) entry which is preliminary data.</text>
</comment>
<evidence type="ECO:0000313" key="1">
    <source>
        <dbReference type="EMBL" id="RGE56168.1"/>
    </source>
</evidence>
<accession>A0A3E3HWF4</accession>
<dbReference type="Proteomes" id="UP000260812">
    <property type="component" value="Unassembled WGS sequence"/>
</dbReference>
<dbReference type="EMBL" id="QVLV01000029">
    <property type="protein sequence ID" value="RGE56168.1"/>
    <property type="molecule type" value="Genomic_DNA"/>
</dbReference>
<evidence type="ECO:0000313" key="2">
    <source>
        <dbReference type="Proteomes" id="UP000260812"/>
    </source>
</evidence>
<dbReference type="AlphaFoldDB" id="A0A3E3HWF4"/>
<organism evidence="1 2">
    <name type="scientific">Eisenbergiella massiliensis</name>
    <dbReference type="NCBI Taxonomy" id="1720294"/>
    <lineage>
        <taxon>Bacteria</taxon>
        <taxon>Bacillati</taxon>
        <taxon>Bacillota</taxon>
        <taxon>Clostridia</taxon>
        <taxon>Lachnospirales</taxon>
        <taxon>Lachnospiraceae</taxon>
        <taxon>Eisenbergiella</taxon>
    </lineage>
</organism>
<reference evidence="1" key="1">
    <citation type="submission" date="2018-08" db="EMBL/GenBank/DDBJ databases">
        <title>A genome reference for cultivated species of the human gut microbiota.</title>
        <authorList>
            <person name="Zou Y."/>
            <person name="Xue W."/>
            <person name="Luo G."/>
        </authorList>
    </citation>
    <scope>NUCLEOTIDE SEQUENCE [LARGE SCALE GENOMIC DNA]</scope>
    <source>
        <strain evidence="1">TF05-5AC</strain>
    </source>
</reference>
<sequence>MKIQKTICDRCGREIQSANCYMIYPQVIDTESRDILVTQPYAEEMSRDYCEDCIQEVMEILHDGF</sequence>
<name>A0A3E3HWF4_9FIRM</name>
<keyword evidence="2" id="KW-1185">Reference proteome</keyword>
<gene>
    <name evidence="1" type="ORF">DXC51_25745</name>
</gene>
<protein>
    <submittedName>
        <fullName evidence="1">Uncharacterized protein</fullName>
    </submittedName>
</protein>
<proteinExistence type="predicted"/>